<dbReference type="EMBL" id="MHKB01000013">
    <property type="protein sequence ID" value="OGY78600.1"/>
    <property type="molecule type" value="Genomic_DNA"/>
</dbReference>
<name>A0A1G2ARE9_9BACT</name>
<comment type="caution">
    <text evidence="2">The sequence shown here is derived from an EMBL/GenBank/DDBJ whole genome shotgun (WGS) entry which is preliminary data.</text>
</comment>
<dbReference type="AlphaFoldDB" id="A0A1G2ARE9"/>
<evidence type="ECO:0000313" key="2">
    <source>
        <dbReference type="EMBL" id="OGY78600.1"/>
    </source>
</evidence>
<keyword evidence="1" id="KW-0472">Membrane</keyword>
<proteinExistence type="predicted"/>
<feature type="transmembrane region" description="Helical" evidence="1">
    <location>
        <begin position="6"/>
        <end position="29"/>
    </location>
</feature>
<feature type="transmembrane region" description="Helical" evidence="1">
    <location>
        <begin position="74"/>
        <end position="94"/>
    </location>
</feature>
<dbReference type="STRING" id="1798540.A3B74_04430"/>
<gene>
    <name evidence="2" type="ORF">A3B74_04430</name>
</gene>
<protein>
    <submittedName>
        <fullName evidence="2">Uncharacterized protein</fullName>
    </submittedName>
</protein>
<evidence type="ECO:0000313" key="3">
    <source>
        <dbReference type="Proteomes" id="UP000177165"/>
    </source>
</evidence>
<sequence length="132" mass="15739">MSLQAAKLIVVHITRGIFFDILYFPIWWITRGITSAVKISVNWMRHYAHRFALLILLKNLHKPMFGQTDWQSRIISFFVRLVQFVVLTAGWIVWCAIISIVTLVWILMPFFILWAIMYQLTLVRTPPFSWWL</sequence>
<reference evidence="2 3" key="1">
    <citation type="journal article" date="2016" name="Nat. Commun.">
        <title>Thousands of microbial genomes shed light on interconnected biogeochemical processes in an aquifer system.</title>
        <authorList>
            <person name="Anantharaman K."/>
            <person name="Brown C.T."/>
            <person name="Hug L.A."/>
            <person name="Sharon I."/>
            <person name="Castelle C.J."/>
            <person name="Probst A.J."/>
            <person name="Thomas B.C."/>
            <person name="Singh A."/>
            <person name="Wilkins M.J."/>
            <person name="Karaoz U."/>
            <person name="Brodie E.L."/>
            <person name="Williams K.H."/>
            <person name="Hubbard S.S."/>
            <person name="Banfield J.F."/>
        </authorList>
    </citation>
    <scope>NUCLEOTIDE SEQUENCE [LARGE SCALE GENOMIC DNA]</scope>
</reference>
<keyword evidence="1" id="KW-0812">Transmembrane</keyword>
<feature type="transmembrane region" description="Helical" evidence="1">
    <location>
        <begin position="100"/>
        <end position="123"/>
    </location>
</feature>
<keyword evidence="1" id="KW-1133">Transmembrane helix</keyword>
<evidence type="ECO:0000256" key="1">
    <source>
        <dbReference type="SAM" id="Phobius"/>
    </source>
</evidence>
<accession>A0A1G2ARE9</accession>
<dbReference type="Proteomes" id="UP000177165">
    <property type="component" value="Unassembled WGS sequence"/>
</dbReference>
<organism evidence="2 3">
    <name type="scientific">Candidatus Kerfeldbacteria bacterium RIFCSPHIGHO2_02_FULL_42_14</name>
    <dbReference type="NCBI Taxonomy" id="1798540"/>
    <lineage>
        <taxon>Bacteria</taxon>
        <taxon>Candidatus Kerfeldiibacteriota</taxon>
    </lineage>
</organism>